<dbReference type="EMBL" id="JAMQON010000006">
    <property type="protein sequence ID" value="MDS0261396.1"/>
    <property type="molecule type" value="Genomic_DNA"/>
</dbReference>
<keyword evidence="1" id="KW-0812">Transmembrane</keyword>
<organism evidence="2 3">
    <name type="scientific">Haloarcula saliterrae</name>
    <dbReference type="NCBI Taxonomy" id="2950534"/>
    <lineage>
        <taxon>Archaea</taxon>
        <taxon>Methanobacteriati</taxon>
        <taxon>Methanobacteriota</taxon>
        <taxon>Stenosarchaea group</taxon>
        <taxon>Halobacteria</taxon>
        <taxon>Halobacteriales</taxon>
        <taxon>Haloarculaceae</taxon>
        <taxon>Haloarcula</taxon>
    </lineage>
</organism>
<reference evidence="2 3" key="1">
    <citation type="submission" date="2022-06" db="EMBL/GenBank/DDBJ databases">
        <title>Haloarcula sp. a new haloarchaeum isolate from saline soil.</title>
        <authorList>
            <person name="Strakova D."/>
            <person name="Galisteo C."/>
            <person name="Sanchez-Porro C."/>
            <person name="Ventosa A."/>
        </authorList>
    </citation>
    <scope>NUCLEOTIDE SEQUENCE [LARGE SCALE GENOMIC DNA]</scope>
    <source>
        <strain evidence="2 3">S1CR25-12</strain>
    </source>
</reference>
<sequence length="90" mass="9757">MTTARQRRFLYAQTGWTLGSVGLLATAGALTLEFVFVSAFFGLALLTALTAPVHATPAWRSRLRWPLVAGTVVFAVVVGLRTLEKFVATF</sequence>
<keyword evidence="1" id="KW-1133">Transmembrane helix</keyword>
<evidence type="ECO:0000313" key="2">
    <source>
        <dbReference type="EMBL" id="MDS0261396.1"/>
    </source>
</evidence>
<protein>
    <submittedName>
        <fullName evidence="2">Uncharacterized protein</fullName>
    </submittedName>
</protein>
<dbReference type="InterPro" id="IPR058357">
    <property type="entry name" value="DUF8044"/>
</dbReference>
<evidence type="ECO:0000256" key="1">
    <source>
        <dbReference type="SAM" id="Phobius"/>
    </source>
</evidence>
<name>A0ABU2FI41_9EURY</name>
<proteinExistence type="predicted"/>
<dbReference type="Proteomes" id="UP001259659">
    <property type="component" value="Unassembled WGS sequence"/>
</dbReference>
<dbReference type="RefSeq" id="WP_310921229.1">
    <property type="nucleotide sequence ID" value="NZ_JAMQON010000006.1"/>
</dbReference>
<feature type="transmembrane region" description="Helical" evidence="1">
    <location>
        <begin position="65"/>
        <end position="83"/>
    </location>
</feature>
<accession>A0ABU2FI41</accession>
<evidence type="ECO:0000313" key="3">
    <source>
        <dbReference type="Proteomes" id="UP001259659"/>
    </source>
</evidence>
<comment type="caution">
    <text evidence="2">The sequence shown here is derived from an EMBL/GenBank/DDBJ whole genome shotgun (WGS) entry which is preliminary data.</text>
</comment>
<dbReference type="Pfam" id="PF26161">
    <property type="entry name" value="DUF8044"/>
    <property type="match status" value="1"/>
</dbReference>
<keyword evidence="3" id="KW-1185">Reference proteome</keyword>
<keyword evidence="1" id="KW-0472">Membrane</keyword>
<gene>
    <name evidence="2" type="ORF">NDI56_18500</name>
</gene>